<protein>
    <submittedName>
        <fullName evidence="1">Uncharacterized protein</fullName>
    </submittedName>
</protein>
<proteinExistence type="predicted"/>
<keyword evidence="2" id="KW-1185">Reference proteome</keyword>
<name>A0A8S1KKW1_PARPR</name>
<evidence type="ECO:0000313" key="1">
    <source>
        <dbReference type="EMBL" id="CAD8051594.1"/>
    </source>
</evidence>
<gene>
    <name evidence="1" type="ORF">PPRIM_AZ9-3.1.T0180212</name>
</gene>
<dbReference type="OMA" id="QSQTHYC"/>
<dbReference type="EMBL" id="CAJJDM010000014">
    <property type="protein sequence ID" value="CAD8051594.1"/>
    <property type="molecule type" value="Genomic_DNA"/>
</dbReference>
<evidence type="ECO:0000313" key="2">
    <source>
        <dbReference type="Proteomes" id="UP000688137"/>
    </source>
</evidence>
<accession>A0A8S1KKW1</accession>
<reference evidence="1" key="1">
    <citation type="submission" date="2021-01" db="EMBL/GenBank/DDBJ databases">
        <authorList>
            <consortium name="Genoscope - CEA"/>
            <person name="William W."/>
        </authorList>
    </citation>
    <scope>NUCLEOTIDE SEQUENCE</scope>
</reference>
<dbReference type="Proteomes" id="UP000688137">
    <property type="component" value="Unassembled WGS sequence"/>
</dbReference>
<comment type="caution">
    <text evidence="1">The sequence shown here is derived from an EMBL/GenBank/DDBJ whole genome shotgun (WGS) entry which is preliminary data.</text>
</comment>
<dbReference type="AlphaFoldDB" id="A0A8S1KKW1"/>
<organism evidence="1 2">
    <name type="scientific">Paramecium primaurelia</name>
    <dbReference type="NCBI Taxonomy" id="5886"/>
    <lineage>
        <taxon>Eukaryota</taxon>
        <taxon>Sar</taxon>
        <taxon>Alveolata</taxon>
        <taxon>Ciliophora</taxon>
        <taxon>Intramacronucleata</taxon>
        <taxon>Oligohymenophorea</taxon>
        <taxon>Peniculida</taxon>
        <taxon>Parameciidae</taxon>
        <taxon>Paramecium</taxon>
    </lineage>
</organism>
<sequence length="298" mass="35462">MFTSKDNFEIYQKIQEVRQIYSKFKQSVIIQLEKLENQIETIIYELSQRNELDQIFENTIENDNSTINDDEVQEIVQIWNKICYQKNDDYFPKFSDQLVTRIQKTLKLWEQQIQETLQMDLGIIPRYSKSQYKFDANSKFQSIQVNDEIIIEQTQSQTHYCFALVDQRLNQIESSSIQFKFPKFEGDIGVGICDLQILKTKNFRPQLNQINNGAFVCFQDSYTINTEQEEFNWKTKGFKFGEKDVIEVIYEPTLKRVTWKKVQKPDEGYQITLQNDKRELYFCCIVKTQGAKVEIITE</sequence>